<dbReference type="RefSeq" id="WP_058471787.1">
    <property type="nucleotide sequence ID" value="NZ_CAAAIC010000001.1"/>
</dbReference>
<dbReference type="GO" id="GO:0016628">
    <property type="term" value="F:oxidoreductase activity, acting on the CH-CH group of donors, NAD or NADP as acceptor"/>
    <property type="evidence" value="ECO:0007669"/>
    <property type="project" value="UniProtKB-ARBA"/>
</dbReference>
<dbReference type="InterPro" id="IPR001155">
    <property type="entry name" value="OxRdtase_FMN_N"/>
</dbReference>
<evidence type="ECO:0000256" key="3">
    <source>
        <dbReference type="ARBA" id="ARBA00023002"/>
    </source>
</evidence>
<dbReference type="OrthoDB" id="8523426at2"/>
<name>A0A0W0VDB2_9GAMM</name>
<accession>A0A0W0VDB2</accession>
<dbReference type="InterPro" id="IPR045247">
    <property type="entry name" value="Oye-like"/>
</dbReference>
<dbReference type="GO" id="GO:0010181">
    <property type="term" value="F:FMN binding"/>
    <property type="evidence" value="ECO:0007669"/>
    <property type="project" value="InterPro"/>
</dbReference>
<evidence type="ECO:0000313" key="6">
    <source>
        <dbReference type="Proteomes" id="UP000055035"/>
    </source>
</evidence>
<comment type="similarity">
    <text evidence="2">Belongs to the NADH:flavin oxidoreductase/NADH oxidase family.</text>
</comment>
<reference evidence="5 6" key="1">
    <citation type="submission" date="2015-11" db="EMBL/GenBank/DDBJ databases">
        <title>Genomic analysis of 38 Legionella species identifies large and diverse effector repertoires.</title>
        <authorList>
            <person name="Burstein D."/>
            <person name="Amaro F."/>
            <person name="Zusman T."/>
            <person name="Lifshitz Z."/>
            <person name="Cohen O."/>
            <person name="Gilbert J.A."/>
            <person name="Pupko T."/>
            <person name="Shuman H.A."/>
            <person name="Segal G."/>
        </authorList>
    </citation>
    <scope>NUCLEOTIDE SEQUENCE [LARGE SCALE GENOMIC DNA]</scope>
    <source>
        <strain evidence="5 6">BL-540</strain>
    </source>
</reference>
<dbReference type="CDD" id="cd02933">
    <property type="entry name" value="OYE_like_FMN"/>
    <property type="match status" value="1"/>
</dbReference>
<dbReference type="PANTHER" id="PTHR22893">
    <property type="entry name" value="NADH OXIDOREDUCTASE-RELATED"/>
    <property type="match status" value="1"/>
</dbReference>
<keyword evidence="3" id="KW-0560">Oxidoreductase</keyword>
<proteinExistence type="inferred from homology"/>
<evidence type="ECO:0000256" key="1">
    <source>
        <dbReference type="ARBA" id="ARBA00001917"/>
    </source>
</evidence>
<dbReference type="InterPro" id="IPR013785">
    <property type="entry name" value="Aldolase_TIM"/>
</dbReference>
<feature type="domain" description="NADH:flavin oxidoreductase/NADH oxidase N-terminal" evidence="4">
    <location>
        <begin position="8"/>
        <end position="339"/>
    </location>
</feature>
<evidence type="ECO:0000313" key="5">
    <source>
        <dbReference type="EMBL" id="KTD18096.1"/>
    </source>
</evidence>
<dbReference type="Pfam" id="PF00724">
    <property type="entry name" value="Oxidored_FMN"/>
    <property type="match status" value="1"/>
</dbReference>
<evidence type="ECO:0000259" key="4">
    <source>
        <dbReference type="Pfam" id="PF00724"/>
    </source>
</evidence>
<organism evidence="5 6">
    <name type="scientific">Legionella jordanis</name>
    <dbReference type="NCBI Taxonomy" id="456"/>
    <lineage>
        <taxon>Bacteria</taxon>
        <taxon>Pseudomonadati</taxon>
        <taxon>Pseudomonadota</taxon>
        <taxon>Gammaproteobacteria</taxon>
        <taxon>Legionellales</taxon>
        <taxon>Legionellaceae</taxon>
        <taxon>Legionella</taxon>
    </lineage>
</organism>
<dbReference type="STRING" id="456.Ljor_2402"/>
<keyword evidence="6" id="KW-1185">Reference proteome</keyword>
<dbReference type="Proteomes" id="UP000055035">
    <property type="component" value="Unassembled WGS sequence"/>
</dbReference>
<dbReference type="Gene3D" id="3.20.20.70">
    <property type="entry name" value="Aldolase class I"/>
    <property type="match status" value="1"/>
</dbReference>
<comment type="cofactor">
    <cofactor evidence="1">
        <name>FMN</name>
        <dbReference type="ChEBI" id="CHEBI:58210"/>
    </cofactor>
</comment>
<sequence>MIDIESTDLFKPTTLDSLTLANRIVMAPLTRSRAAKGDVQGPMNARYYAQRASAGLIISEATQISPQGKGYAYTPGIYSKEQTKGWKLVTDAVHEQGGVIFAQLWHVGRISHPDLQPEHQLPVAPSAIKPAGQAFTENGFKDLVTPRALETSEIPGIIEDYVHAAQCAKEAGFDGIELHGANGYLIDQFLRDKTNKRTDQYGGNLRNRSRFLVELLEALSQVWPGSRTGIRFSPVSPANDIADSNPMETFSYMVKAINPFGLAYLHCVEGVTIGPRTIPADFDFAVLRSLFNGQYMANNGYDLALALKARRENTADLICFGRPFIANPDLVTRLQRGAPLHEAPKELWYGGAEHGYTDWPTLDEETVK</sequence>
<gene>
    <name evidence="5" type="ORF">Ljor_2402</name>
</gene>
<dbReference type="FunFam" id="3.20.20.70:FF:000059">
    <property type="entry name" value="N-ethylmaleimide reductase, FMN-linked"/>
    <property type="match status" value="1"/>
</dbReference>
<protein>
    <submittedName>
        <fullName evidence="5">NADH-dependent flavin oxidoreductase, Oye family</fullName>
    </submittedName>
</protein>
<dbReference type="SUPFAM" id="SSF51395">
    <property type="entry name" value="FMN-linked oxidoreductases"/>
    <property type="match status" value="1"/>
</dbReference>
<dbReference type="EMBL" id="LNYJ01000011">
    <property type="protein sequence ID" value="KTD18096.1"/>
    <property type="molecule type" value="Genomic_DNA"/>
</dbReference>
<comment type="caution">
    <text evidence="5">The sequence shown here is derived from an EMBL/GenBank/DDBJ whole genome shotgun (WGS) entry which is preliminary data.</text>
</comment>
<evidence type="ECO:0000256" key="2">
    <source>
        <dbReference type="ARBA" id="ARBA00005979"/>
    </source>
</evidence>
<dbReference type="AlphaFoldDB" id="A0A0W0VDB2"/>
<dbReference type="PATRIC" id="fig|456.5.peg.2582"/>
<dbReference type="GO" id="GO:0005829">
    <property type="term" value="C:cytosol"/>
    <property type="evidence" value="ECO:0007669"/>
    <property type="project" value="TreeGrafter"/>
</dbReference>
<dbReference type="PANTHER" id="PTHR22893:SF91">
    <property type="entry name" value="NADPH DEHYDROGENASE 2-RELATED"/>
    <property type="match status" value="1"/>
</dbReference>